<dbReference type="PROSITE" id="PS51371">
    <property type="entry name" value="CBS"/>
    <property type="match status" value="2"/>
</dbReference>
<organism evidence="5">
    <name type="scientific">Lotharella globosa</name>
    <dbReference type="NCBI Taxonomy" id="91324"/>
    <lineage>
        <taxon>Eukaryota</taxon>
        <taxon>Sar</taxon>
        <taxon>Rhizaria</taxon>
        <taxon>Cercozoa</taxon>
        <taxon>Chlorarachniophyceae</taxon>
        <taxon>Lotharella</taxon>
    </lineage>
</organism>
<evidence type="ECO:0000256" key="3">
    <source>
        <dbReference type="PROSITE-ProRule" id="PRU00703"/>
    </source>
</evidence>
<dbReference type="InterPro" id="IPR050511">
    <property type="entry name" value="AMPK_gamma/SDS23_families"/>
</dbReference>
<dbReference type="PANTHER" id="PTHR13780:SF128">
    <property type="entry name" value="CBS DOMAIN-CONTAINING PROTEIN"/>
    <property type="match status" value="1"/>
</dbReference>
<keyword evidence="2 3" id="KW-0129">CBS domain</keyword>
<dbReference type="EMBL" id="HBIV01024809">
    <property type="protein sequence ID" value="CAE0666184.1"/>
    <property type="molecule type" value="Transcribed_RNA"/>
</dbReference>
<name>A0A7S3YYR7_9EUKA</name>
<feature type="domain" description="CBS" evidence="4">
    <location>
        <begin position="285"/>
        <end position="341"/>
    </location>
</feature>
<keyword evidence="1" id="KW-0677">Repeat</keyword>
<dbReference type="InterPro" id="IPR000644">
    <property type="entry name" value="CBS_dom"/>
</dbReference>
<proteinExistence type="predicted"/>
<reference evidence="5" key="1">
    <citation type="submission" date="2021-01" db="EMBL/GenBank/DDBJ databases">
        <authorList>
            <person name="Corre E."/>
            <person name="Pelletier E."/>
            <person name="Niang G."/>
            <person name="Scheremetjew M."/>
            <person name="Finn R."/>
            <person name="Kale V."/>
            <person name="Holt S."/>
            <person name="Cochrane G."/>
            <person name="Meng A."/>
            <person name="Brown T."/>
            <person name="Cohen L."/>
        </authorList>
    </citation>
    <scope>NUCLEOTIDE SEQUENCE</scope>
    <source>
        <strain evidence="5">CCCM811</strain>
    </source>
</reference>
<gene>
    <name evidence="5" type="ORF">LGLO00237_LOCUS17792</name>
</gene>
<dbReference type="Pfam" id="PF00571">
    <property type="entry name" value="CBS"/>
    <property type="match status" value="2"/>
</dbReference>
<dbReference type="Gene3D" id="3.10.580.10">
    <property type="entry name" value="CBS-domain"/>
    <property type="match status" value="2"/>
</dbReference>
<dbReference type="AlphaFoldDB" id="A0A7S3YYR7"/>
<dbReference type="SMART" id="SM00116">
    <property type="entry name" value="CBS"/>
    <property type="match status" value="3"/>
</dbReference>
<dbReference type="SUPFAM" id="SSF54631">
    <property type="entry name" value="CBS-domain pair"/>
    <property type="match status" value="2"/>
</dbReference>
<protein>
    <recommendedName>
        <fullName evidence="4">CBS domain-containing protein</fullName>
    </recommendedName>
</protein>
<feature type="domain" description="CBS" evidence="4">
    <location>
        <begin position="23"/>
        <end position="83"/>
    </location>
</feature>
<evidence type="ECO:0000256" key="1">
    <source>
        <dbReference type="ARBA" id="ARBA00022737"/>
    </source>
</evidence>
<evidence type="ECO:0000256" key="2">
    <source>
        <dbReference type="ARBA" id="ARBA00023122"/>
    </source>
</evidence>
<evidence type="ECO:0000313" key="5">
    <source>
        <dbReference type="EMBL" id="CAE0666184.1"/>
    </source>
</evidence>
<dbReference type="InterPro" id="IPR046342">
    <property type="entry name" value="CBS_dom_sf"/>
</dbReference>
<evidence type="ECO:0000259" key="4">
    <source>
        <dbReference type="PROSITE" id="PS51371"/>
    </source>
</evidence>
<accession>A0A7S3YYR7</accession>
<dbReference type="PANTHER" id="PTHR13780">
    <property type="entry name" value="AMP-ACTIVATED PROTEIN KINASE, GAMMA REGULATORY SUBUNIT"/>
    <property type="match status" value="1"/>
</dbReference>
<sequence length="341" mass="37643">MGSHQRNLQKLFTRFTVGDVVKEKKVLHTVVSTTSIQDTMKLLEKHKIQSVPVIHEGTNKFMGIVSISDIALSVAFRPCYTREGEDVHHLTKKEMEEILKSKGEKLAKPIADIMGLTEEGKYFCVLGEPDPIGRAFHNFSEGAHRALVLRKGDAGPCMLSQTDVARFLLDKLKSEPASHAKASVEKLMNTKISEVPRANSDLSKGKIVSVNASEAALVGFRKLVQYHFPNEWNLAAIPVVSDDDGKGGGGKVVETLSSSDLRGLEAEVIMKLMKPIPEYLEELHGTKARKQVTVQGTTTFGEALRKIMDGDVHRAWVVNKDDRLEGVFSLSDVMSEMAKHV</sequence>